<feature type="region of interest" description="Disordered" evidence="6">
    <location>
        <begin position="123"/>
        <end position="144"/>
    </location>
</feature>
<dbReference type="GO" id="GO:0008270">
    <property type="term" value="F:zinc ion binding"/>
    <property type="evidence" value="ECO:0007669"/>
    <property type="project" value="InterPro"/>
</dbReference>
<dbReference type="AlphaFoldDB" id="A0AAD8Q301"/>
<gene>
    <name evidence="7" type="ORF">LY79DRAFT_549995</name>
</gene>
<dbReference type="InterPro" id="IPR036864">
    <property type="entry name" value="Zn2-C6_fun-type_DNA-bd_sf"/>
</dbReference>
<proteinExistence type="predicted"/>
<accession>A0AAD8Q301</accession>
<comment type="caution">
    <text evidence="7">The sequence shown here is derived from an EMBL/GenBank/DDBJ whole genome shotgun (WGS) entry which is preliminary data.</text>
</comment>
<dbReference type="RefSeq" id="XP_060415368.1">
    <property type="nucleotide sequence ID" value="XM_060557526.1"/>
</dbReference>
<evidence type="ECO:0000256" key="2">
    <source>
        <dbReference type="ARBA" id="ARBA00023015"/>
    </source>
</evidence>
<dbReference type="InterPro" id="IPR051089">
    <property type="entry name" value="prtT"/>
</dbReference>
<keyword evidence="5" id="KW-0539">Nucleus</keyword>
<evidence type="ECO:0000256" key="4">
    <source>
        <dbReference type="ARBA" id="ARBA00023163"/>
    </source>
</evidence>
<reference evidence="7" key="1">
    <citation type="submission" date="2021-06" db="EMBL/GenBank/DDBJ databases">
        <title>Comparative genomics, transcriptomics and evolutionary studies reveal genomic signatures of adaptation to plant cell wall in hemibiotrophic fungi.</title>
        <authorList>
            <consortium name="DOE Joint Genome Institute"/>
            <person name="Baroncelli R."/>
            <person name="Diaz J.F."/>
            <person name="Benocci T."/>
            <person name="Peng M."/>
            <person name="Battaglia E."/>
            <person name="Haridas S."/>
            <person name="Andreopoulos W."/>
            <person name="Labutti K."/>
            <person name="Pangilinan J."/>
            <person name="Floch G.L."/>
            <person name="Makela M.R."/>
            <person name="Henrissat B."/>
            <person name="Grigoriev I.V."/>
            <person name="Crouch J.A."/>
            <person name="De Vries R.P."/>
            <person name="Sukno S.A."/>
            <person name="Thon M.R."/>
        </authorList>
    </citation>
    <scope>NUCLEOTIDE SEQUENCE</scope>
    <source>
        <strain evidence="7">CBS 125086</strain>
    </source>
</reference>
<dbReference type="GO" id="GO:0000981">
    <property type="term" value="F:DNA-binding transcription factor activity, RNA polymerase II-specific"/>
    <property type="evidence" value="ECO:0007669"/>
    <property type="project" value="InterPro"/>
</dbReference>
<evidence type="ECO:0008006" key="9">
    <source>
        <dbReference type="Google" id="ProtNLM"/>
    </source>
</evidence>
<protein>
    <recommendedName>
        <fullName evidence="9">Zn(2)-C6 fungal-type domain-containing protein</fullName>
    </recommendedName>
</protein>
<dbReference type="Proteomes" id="UP001230504">
    <property type="component" value="Unassembled WGS sequence"/>
</dbReference>
<evidence type="ECO:0000313" key="7">
    <source>
        <dbReference type="EMBL" id="KAK1594147.1"/>
    </source>
</evidence>
<keyword evidence="3" id="KW-0238">DNA-binding</keyword>
<name>A0AAD8Q301_9PEZI</name>
<dbReference type="Gene3D" id="4.10.240.10">
    <property type="entry name" value="Zn(2)-C6 fungal-type DNA-binding domain"/>
    <property type="match status" value="1"/>
</dbReference>
<keyword evidence="2" id="KW-0805">Transcription regulation</keyword>
<dbReference type="PANTHER" id="PTHR31845:SF10">
    <property type="entry name" value="ZN(II)2CYS6 TRANSCRIPTION FACTOR (EUROFUNG)"/>
    <property type="match status" value="1"/>
</dbReference>
<dbReference type="GO" id="GO:0005634">
    <property type="term" value="C:nucleus"/>
    <property type="evidence" value="ECO:0007669"/>
    <property type="project" value="UniProtKB-SubCell"/>
</dbReference>
<sequence length="654" mass="73429">MSESESPDFANAKKFRACTSCARQKIRCRWPPESGNSEQADCLRCSRMSISCRVPDPVPRKKRGKSSRVMELEKKIDGLVNLFQSQQQAQEVQRLNSSTKGPEGEIQHLSPKNTATLHGLHQPPTCRAASSGIPSSTPESHAFSLPDTRYSDATFHLVPGFSISATKAEEYLDIYRTRLVPNFPFVPVRHDMTAMELHDTKRFLFWCIMQAVASQTAAVQKTVDDWVRRHAAMHVVVLGEQSIELIQGLLVYVAWGDLHFQMGINAYSLLQMAIGMVMEMTLFSFGGYMSWMPKSLQTEAWALLGRGNQLESTKQTLEEQRAILGVYFVASSNPAALRKYSQIQYRPQIARCFKDIREASELPSDAQLLALIRLQNIGDRIRSVYPNTDKDEGIPVPIFREHFAVVLMSIRKEILALESEEPIINRNQPMLWAHYQTLMVKLYEPCIGMRAARPSEATSLTEPYSRTEALWCCLQAVQNAGKALLEISVENFAYLPFSSVTDLAFTMSTSHRLLLEGAASDWDVGLARQKLDLPELTRRLGDKLEEADNVALVAGQKRRLFEDNSSRWSNYASRARWIRQLYLSRMAPAEEQAPNLAQLDSGPILNEPNMTWSAGVSMDQGFWDAMMLDGPGQIPFDASVPLTDPSGFPPVQSA</sequence>
<dbReference type="EMBL" id="JAHLJV010000021">
    <property type="protein sequence ID" value="KAK1594147.1"/>
    <property type="molecule type" value="Genomic_DNA"/>
</dbReference>
<evidence type="ECO:0000256" key="6">
    <source>
        <dbReference type="SAM" id="MobiDB-lite"/>
    </source>
</evidence>
<dbReference type="GeneID" id="85441766"/>
<dbReference type="GO" id="GO:0000976">
    <property type="term" value="F:transcription cis-regulatory region binding"/>
    <property type="evidence" value="ECO:0007669"/>
    <property type="project" value="TreeGrafter"/>
</dbReference>
<dbReference type="PANTHER" id="PTHR31845">
    <property type="entry name" value="FINGER DOMAIN PROTEIN, PUTATIVE-RELATED"/>
    <property type="match status" value="1"/>
</dbReference>
<evidence type="ECO:0000256" key="5">
    <source>
        <dbReference type="ARBA" id="ARBA00023242"/>
    </source>
</evidence>
<organism evidence="7 8">
    <name type="scientific">Colletotrichum navitas</name>
    <dbReference type="NCBI Taxonomy" id="681940"/>
    <lineage>
        <taxon>Eukaryota</taxon>
        <taxon>Fungi</taxon>
        <taxon>Dikarya</taxon>
        <taxon>Ascomycota</taxon>
        <taxon>Pezizomycotina</taxon>
        <taxon>Sordariomycetes</taxon>
        <taxon>Hypocreomycetidae</taxon>
        <taxon>Glomerellales</taxon>
        <taxon>Glomerellaceae</taxon>
        <taxon>Colletotrichum</taxon>
        <taxon>Colletotrichum graminicola species complex</taxon>
    </lineage>
</organism>
<dbReference type="SUPFAM" id="SSF57701">
    <property type="entry name" value="Zn2/Cys6 DNA-binding domain"/>
    <property type="match status" value="1"/>
</dbReference>
<evidence type="ECO:0000313" key="8">
    <source>
        <dbReference type="Proteomes" id="UP001230504"/>
    </source>
</evidence>
<comment type="subcellular location">
    <subcellularLocation>
        <location evidence="1">Nucleus</location>
    </subcellularLocation>
</comment>
<dbReference type="CDD" id="cd00067">
    <property type="entry name" value="GAL4"/>
    <property type="match status" value="1"/>
</dbReference>
<dbReference type="InterPro" id="IPR001138">
    <property type="entry name" value="Zn2Cys6_DnaBD"/>
</dbReference>
<keyword evidence="8" id="KW-1185">Reference proteome</keyword>
<keyword evidence="4" id="KW-0804">Transcription</keyword>
<evidence type="ECO:0000256" key="1">
    <source>
        <dbReference type="ARBA" id="ARBA00004123"/>
    </source>
</evidence>
<evidence type="ECO:0000256" key="3">
    <source>
        <dbReference type="ARBA" id="ARBA00023125"/>
    </source>
</evidence>